<protein>
    <submittedName>
        <fullName evidence="3">DUF4371 domain-containing protein</fullName>
    </submittedName>
</protein>
<evidence type="ECO:0000313" key="2">
    <source>
        <dbReference type="Proteomes" id="UP000275846"/>
    </source>
</evidence>
<evidence type="ECO:0000313" key="1">
    <source>
        <dbReference type="EMBL" id="VDL91005.1"/>
    </source>
</evidence>
<gene>
    <name evidence="1" type="ORF">SSLN_LOCUS4620</name>
</gene>
<organism evidence="3">
    <name type="scientific">Schistocephalus solidus</name>
    <name type="common">Tapeworm</name>
    <dbReference type="NCBI Taxonomy" id="70667"/>
    <lineage>
        <taxon>Eukaryota</taxon>
        <taxon>Metazoa</taxon>
        <taxon>Spiralia</taxon>
        <taxon>Lophotrochozoa</taxon>
        <taxon>Platyhelminthes</taxon>
        <taxon>Cestoda</taxon>
        <taxon>Eucestoda</taxon>
        <taxon>Diphyllobothriidea</taxon>
        <taxon>Diphyllobothriidae</taxon>
        <taxon>Schistocephalus</taxon>
    </lineage>
</organism>
<keyword evidence="2" id="KW-1185">Reference proteome</keyword>
<reference evidence="3" key="1">
    <citation type="submission" date="2016-06" db="UniProtKB">
        <authorList>
            <consortium name="WormBaseParasite"/>
        </authorList>
    </citation>
    <scope>IDENTIFICATION</scope>
</reference>
<dbReference type="WBParaSite" id="SSLN_0000477501-mRNA-1">
    <property type="protein sequence ID" value="SSLN_0000477501-mRNA-1"/>
    <property type="gene ID" value="SSLN_0000477501"/>
</dbReference>
<dbReference type="AlphaFoldDB" id="A0A183SK72"/>
<dbReference type="OrthoDB" id="6306159at2759"/>
<dbReference type="Proteomes" id="UP000275846">
    <property type="component" value="Unassembled WGS sequence"/>
</dbReference>
<evidence type="ECO:0000313" key="3">
    <source>
        <dbReference type="WBParaSite" id="SSLN_0000477501-mRNA-1"/>
    </source>
</evidence>
<reference evidence="1 2" key="2">
    <citation type="submission" date="2018-11" db="EMBL/GenBank/DDBJ databases">
        <authorList>
            <consortium name="Pathogen Informatics"/>
        </authorList>
    </citation>
    <scope>NUCLEOTIDE SEQUENCE [LARGE SCALE GENOMIC DNA]</scope>
    <source>
        <strain evidence="1 2">NST_G2</strain>
    </source>
</reference>
<accession>A0A183SK72</accession>
<name>A0A183SK72_SCHSO</name>
<dbReference type="EMBL" id="UYSU01032934">
    <property type="protein sequence ID" value="VDL91005.1"/>
    <property type="molecule type" value="Genomic_DNA"/>
</dbReference>
<proteinExistence type="predicted"/>
<sequence length="124" mass="13763">MLEKFTTAEFLHDFPQPVTIHRVKGFRQIHEGSVEVSPHLLLLLLQLASGEESANCSSVSSEAKLAFREKSLFQVIVQAIKENAGEDISNDVQQRDSSVGVKELAVQILLVEVDNGCVFEILRD</sequence>